<dbReference type="AlphaFoldDB" id="A0A5J5KX95"/>
<dbReference type="RefSeq" id="WP_158033670.1">
    <property type="nucleotide sequence ID" value="NZ_ML708616.1"/>
</dbReference>
<keyword evidence="2" id="KW-0560">Oxidoreductase</keyword>
<evidence type="ECO:0000256" key="3">
    <source>
        <dbReference type="ARBA" id="ARBA00023027"/>
    </source>
</evidence>
<dbReference type="PANTHER" id="PTHR42840:SF3">
    <property type="entry name" value="BINDING ROSSMANN FOLD OXIDOREDUCTASE, PUTATIVE (AFU_ORTHOLOGUE AFUA_2G10240)-RELATED"/>
    <property type="match status" value="1"/>
</dbReference>
<reference evidence="6 7" key="1">
    <citation type="submission" date="2019-05" db="EMBL/GenBank/DDBJ databases">
        <title>Kocuria coralli sp. nov., a novel actinobacterium isolated from coral reef seawater.</title>
        <authorList>
            <person name="Li J."/>
        </authorList>
    </citation>
    <scope>NUCLEOTIDE SEQUENCE [LARGE SCALE GENOMIC DNA]</scope>
    <source>
        <strain evidence="6 7">SCSIO 13007</strain>
    </source>
</reference>
<evidence type="ECO:0000256" key="1">
    <source>
        <dbReference type="ARBA" id="ARBA00010928"/>
    </source>
</evidence>
<protein>
    <submittedName>
        <fullName evidence="6">Oxidoreductase</fullName>
    </submittedName>
</protein>
<dbReference type="Pfam" id="PF01408">
    <property type="entry name" value="GFO_IDH_MocA"/>
    <property type="match status" value="1"/>
</dbReference>
<dbReference type="InterPro" id="IPR055170">
    <property type="entry name" value="GFO_IDH_MocA-like_dom"/>
</dbReference>
<dbReference type="SUPFAM" id="SSF55347">
    <property type="entry name" value="Glyceraldehyde-3-phosphate dehydrogenase-like, C-terminal domain"/>
    <property type="match status" value="1"/>
</dbReference>
<dbReference type="PANTHER" id="PTHR42840">
    <property type="entry name" value="NAD(P)-BINDING ROSSMANN-FOLD SUPERFAMILY PROTEIN-RELATED"/>
    <property type="match status" value="1"/>
</dbReference>
<dbReference type="InterPro" id="IPR000683">
    <property type="entry name" value="Gfo/Idh/MocA-like_OxRdtase_N"/>
</dbReference>
<feature type="domain" description="Gfo/Idh/MocA-like oxidoreductase N-terminal" evidence="4">
    <location>
        <begin position="1"/>
        <end position="139"/>
    </location>
</feature>
<dbReference type="EMBL" id="SZWF01000007">
    <property type="protein sequence ID" value="KAA9394299.1"/>
    <property type="molecule type" value="Genomic_DNA"/>
</dbReference>
<dbReference type="InterPro" id="IPR036291">
    <property type="entry name" value="NAD(P)-bd_dom_sf"/>
</dbReference>
<dbReference type="Gene3D" id="3.30.360.10">
    <property type="entry name" value="Dihydrodipicolinate Reductase, domain 2"/>
    <property type="match status" value="1"/>
</dbReference>
<dbReference type="Pfam" id="PF22725">
    <property type="entry name" value="GFO_IDH_MocA_C3"/>
    <property type="match status" value="1"/>
</dbReference>
<evidence type="ECO:0000259" key="5">
    <source>
        <dbReference type="Pfam" id="PF22725"/>
    </source>
</evidence>
<evidence type="ECO:0000313" key="7">
    <source>
        <dbReference type="Proteomes" id="UP000325957"/>
    </source>
</evidence>
<dbReference type="GO" id="GO:0000166">
    <property type="term" value="F:nucleotide binding"/>
    <property type="evidence" value="ECO:0007669"/>
    <property type="project" value="InterPro"/>
</dbReference>
<name>A0A5J5KX95_9MICC</name>
<dbReference type="OrthoDB" id="103047at2"/>
<comment type="caution">
    <text evidence="6">The sequence shown here is derived from an EMBL/GenBank/DDBJ whole genome shotgun (WGS) entry which is preliminary data.</text>
</comment>
<evidence type="ECO:0000259" key="4">
    <source>
        <dbReference type="Pfam" id="PF01408"/>
    </source>
</evidence>
<accession>A0A5J5KX95</accession>
<sequence>MRIGVIGLGRIGLMHARNVAQSSGVDEVVLIGRDPEKLGTAERALREALADGAPAELRGDHAPPPRPVGLVTRLADEEWLTGLDGVVIATSTGSHPELTRQAVREGVPVLVEKPLAMTMEEMEELVDEFAGAETPIMVAFHRRYDTAYQELRRRTLAGEAGTVRLVRAIAHDHHHITEDYMAGSGGIWRDLMVHDFDMLPWLLDDEVVSVYATGSAIDEPAYARHEDLDTATAVLTFSSGVQAVITGARNISDGHDVRTEVYGSDAAFAAGLDSRVPLQSTEPGAATPKDRYSEFIFRFEPAFRREMEHFLKVVQGQEVSLTPPAEGLKAMRLVLAAEESVRTGRPVTL</sequence>
<dbReference type="Proteomes" id="UP000325957">
    <property type="component" value="Unassembled WGS sequence"/>
</dbReference>
<keyword evidence="3" id="KW-0520">NAD</keyword>
<dbReference type="GO" id="GO:0016491">
    <property type="term" value="F:oxidoreductase activity"/>
    <property type="evidence" value="ECO:0007669"/>
    <property type="project" value="UniProtKB-KW"/>
</dbReference>
<proteinExistence type="inferred from homology"/>
<gene>
    <name evidence="6" type="ORF">FCK90_07405</name>
</gene>
<keyword evidence="7" id="KW-1185">Reference proteome</keyword>
<evidence type="ECO:0000256" key="2">
    <source>
        <dbReference type="ARBA" id="ARBA00023002"/>
    </source>
</evidence>
<dbReference type="SUPFAM" id="SSF51735">
    <property type="entry name" value="NAD(P)-binding Rossmann-fold domains"/>
    <property type="match status" value="1"/>
</dbReference>
<dbReference type="Gene3D" id="3.40.50.720">
    <property type="entry name" value="NAD(P)-binding Rossmann-like Domain"/>
    <property type="match status" value="1"/>
</dbReference>
<feature type="domain" description="GFO/IDH/MocA-like oxidoreductase" evidence="5">
    <location>
        <begin position="148"/>
        <end position="267"/>
    </location>
</feature>
<organism evidence="6 7">
    <name type="scientific">Kocuria coralli</name>
    <dbReference type="NCBI Taxonomy" id="1461025"/>
    <lineage>
        <taxon>Bacteria</taxon>
        <taxon>Bacillati</taxon>
        <taxon>Actinomycetota</taxon>
        <taxon>Actinomycetes</taxon>
        <taxon>Micrococcales</taxon>
        <taxon>Micrococcaceae</taxon>
        <taxon>Kocuria</taxon>
    </lineage>
</organism>
<evidence type="ECO:0000313" key="6">
    <source>
        <dbReference type="EMBL" id="KAA9394299.1"/>
    </source>
</evidence>
<comment type="similarity">
    <text evidence="1">Belongs to the Gfo/Idh/MocA family.</text>
</comment>